<evidence type="ECO:0000256" key="6">
    <source>
        <dbReference type="PROSITE-ProRule" id="PRU00169"/>
    </source>
</evidence>
<feature type="transmembrane region" description="Helical" evidence="7">
    <location>
        <begin position="64"/>
        <end position="88"/>
    </location>
</feature>
<dbReference type="Gene3D" id="3.30.450.20">
    <property type="entry name" value="PAS domain"/>
    <property type="match status" value="1"/>
</dbReference>
<dbReference type="SUPFAM" id="SSF55785">
    <property type="entry name" value="PYP-like sensor domain (PAS domain)"/>
    <property type="match status" value="1"/>
</dbReference>
<dbReference type="InterPro" id="IPR004358">
    <property type="entry name" value="Sig_transdc_His_kin-like_C"/>
</dbReference>
<feature type="transmembrane region" description="Helical" evidence="7">
    <location>
        <begin position="161"/>
        <end position="182"/>
    </location>
</feature>
<keyword evidence="4" id="KW-0808">Transferase</keyword>
<dbReference type="SUPFAM" id="SSF47384">
    <property type="entry name" value="Homodimeric domain of signal transducing histidine kinase"/>
    <property type="match status" value="1"/>
</dbReference>
<keyword evidence="7" id="KW-1133">Transmembrane helix</keyword>
<dbReference type="PANTHER" id="PTHR43047">
    <property type="entry name" value="TWO-COMPONENT HISTIDINE PROTEIN KINASE"/>
    <property type="match status" value="1"/>
</dbReference>
<dbReference type="SMART" id="SM00388">
    <property type="entry name" value="HisKA"/>
    <property type="match status" value="1"/>
</dbReference>
<dbReference type="GO" id="GO:0005886">
    <property type="term" value="C:plasma membrane"/>
    <property type="evidence" value="ECO:0007669"/>
    <property type="project" value="TreeGrafter"/>
</dbReference>
<dbReference type="EC" id="2.7.13.3" evidence="2"/>
<proteinExistence type="predicted"/>
<dbReference type="Proteomes" id="UP000642488">
    <property type="component" value="Unassembled WGS sequence"/>
</dbReference>
<evidence type="ECO:0000256" key="2">
    <source>
        <dbReference type="ARBA" id="ARBA00012438"/>
    </source>
</evidence>
<sequence length="674" mass="73331">MWQYLFNEIAVLAILIVCISIFWGFLNPETSRRGQVGYGILMGAAAQVSKLGTVVVVGGYTLDLVAALFGCAAFYGGAFALAAAAAIILLSEFFYSGSSLLVALPPVLSIGALSLALRKLLSDKPPTYADCVLLAAATTAGYLIAFIVVPILDFRDVEQAAALPPATLFIFLGTLLAGSLLHREWLRRKLERTNLIYRRMVESLPDPIYAKTLDGRFLAANAATAAMMGVHARDLIGRSEAEIRPSCEAEASAAQERSVLGADKIAYFRREIHVENAPSRAISSAKVPMRDDRDRLIGLICHDRDITREEEMLRAKGEFVSTVSHELRTPLTSLRGSITLLSNQIGSEIPSGILQLIDIAKRNSERLGHLINDILDAEKIQTGSMRFVLEPVNVADIVDTIVEDASDYLPEQRVTIVKRILAPDAVAQLDLHRAEQILNNLLSNAIKFSAVGGTVTVELRRENGEVILEVADQGLGIPEDYQPRIFEQFLQVDSSDTRRKDGTGLGLHITKVLVDGMEGRISLDSTLGQGTTFRVAFPDRTPASRDGTPPGPEKARPRVLYAEDDGSLGQLIAHSLGPEIECVQVRSAAALRHALDTEKFDLLLLDFEFPDGVAEDVMAARELPTLLFTGKDVDTAYAEQLDGHFLKSVSCEIELIDEIRARLGLNAPPTRLAG</sequence>
<organism evidence="11 12">
    <name type="scientific">Palleronia pontilimi</name>
    <dbReference type="NCBI Taxonomy" id="1964209"/>
    <lineage>
        <taxon>Bacteria</taxon>
        <taxon>Pseudomonadati</taxon>
        <taxon>Pseudomonadota</taxon>
        <taxon>Alphaproteobacteria</taxon>
        <taxon>Rhodobacterales</taxon>
        <taxon>Roseobacteraceae</taxon>
        <taxon>Palleronia</taxon>
    </lineage>
</organism>
<dbReference type="PRINTS" id="PR00344">
    <property type="entry name" value="BCTRLSENSOR"/>
</dbReference>
<gene>
    <name evidence="11" type="ORF">ILP92_05200</name>
</gene>
<feature type="transmembrane region" description="Helical" evidence="7">
    <location>
        <begin position="9"/>
        <end position="26"/>
    </location>
</feature>
<feature type="domain" description="PAS" evidence="10">
    <location>
        <begin position="193"/>
        <end position="239"/>
    </location>
</feature>
<dbReference type="InterPro" id="IPR005467">
    <property type="entry name" value="His_kinase_dom"/>
</dbReference>
<reference evidence="11" key="1">
    <citation type="submission" date="2020-12" db="EMBL/GenBank/DDBJ databases">
        <title>Bacterial taxonomy.</title>
        <authorList>
            <person name="Pan X."/>
        </authorList>
    </citation>
    <scope>NUCLEOTIDE SEQUENCE</scope>
    <source>
        <strain evidence="11">KCTC 52957</strain>
    </source>
</reference>
<feature type="transmembrane region" description="Helical" evidence="7">
    <location>
        <begin position="38"/>
        <end position="57"/>
    </location>
</feature>
<dbReference type="EMBL" id="JAEKPD010000004">
    <property type="protein sequence ID" value="MBJ3762137.1"/>
    <property type="molecule type" value="Genomic_DNA"/>
</dbReference>
<dbReference type="AlphaFoldDB" id="A0A934M948"/>
<dbReference type="InterPro" id="IPR035965">
    <property type="entry name" value="PAS-like_dom_sf"/>
</dbReference>
<dbReference type="InterPro" id="IPR000014">
    <property type="entry name" value="PAS"/>
</dbReference>
<dbReference type="GO" id="GO:0009927">
    <property type="term" value="F:histidine phosphotransfer kinase activity"/>
    <property type="evidence" value="ECO:0007669"/>
    <property type="project" value="TreeGrafter"/>
</dbReference>
<dbReference type="InterPro" id="IPR003594">
    <property type="entry name" value="HATPase_dom"/>
</dbReference>
<dbReference type="SMART" id="SM00091">
    <property type="entry name" value="PAS"/>
    <property type="match status" value="1"/>
</dbReference>
<dbReference type="Pfam" id="PF02518">
    <property type="entry name" value="HATPase_c"/>
    <property type="match status" value="1"/>
</dbReference>
<dbReference type="InterPro" id="IPR003661">
    <property type="entry name" value="HisK_dim/P_dom"/>
</dbReference>
<keyword evidence="7" id="KW-0812">Transmembrane</keyword>
<evidence type="ECO:0000259" key="9">
    <source>
        <dbReference type="PROSITE" id="PS50110"/>
    </source>
</evidence>
<keyword evidence="12" id="KW-1185">Reference proteome</keyword>
<evidence type="ECO:0000256" key="4">
    <source>
        <dbReference type="ARBA" id="ARBA00022679"/>
    </source>
</evidence>
<name>A0A934M948_9RHOB</name>
<dbReference type="InterPro" id="IPR013656">
    <property type="entry name" value="PAS_4"/>
</dbReference>
<dbReference type="CDD" id="cd00082">
    <property type="entry name" value="HisKA"/>
    <property type="match status" value="1"/>
</dbReference>
<dbReference type="NCBIfam" id="TIGR00229">
    <property type="entry name" value="sensory_box"/>
    <property type="match status" value="1"/>
</dbReference>
<accession>A0A934M948</accession>
<dbReference type="SUPFAM" id="SSF55874">
    <property type="entry name" value="ATPase domain of HSP90 chaperone/DNA topoisomerase II/histidine kinase"/>
    <property type="match status" value="1"/>
</dbReference>
<evidence type="ECO:0000259" key="10">
    <source>
        <dbReference type="PROSITE" id="PS50112"/>
    </source>
</evidence>
<dbReference type="CDD" id="cd16922">
    <property type="entry name" value="HATPase_EvgS-ArcB-TorS-like"/>
    <property type="match status" value="1"/>
</dbReference>
<dbReference type="SMART" id="SM00387">
    <property type="entry name" value="HATPase_c"/>
    <property type="match status" value="1"/>
</dbReference>
<dbReference type="Pfam" id="PF08448">
    <property type="entry name" value="PAS_4"/>
    <property type="match status" value="1"/>
</dbReference>
<feature type="transmembrane region" description="Helical" evidence="7">
    <location>
        <begin position="94"/>
        <end position="116"/>
    </location>
</feature>
<dbReference type="InterPro" id="IPR036097">
    <property type="entry name" value="HisK_dim/P_sf"/>
</dbReference>
<dbReference type="PANTHER" id="PTHR43047:SF72">
    <property type="entry name" value="OSMOSENSING HISTIDINE PROTEIN KINASE SLN1"/>
    <property type="match status" value="1"/>
</dbReference>
<dbReference type="InterPro" id="IPR011006">
    <property type="entry name" value="CheY-like_superfamily"/>
</dbReference>
<comment type="catalytic activity">
    <reaction evidence="1">
        <text>ATP + protein L-histidine = ADP + protein N-phospho-L-histidine.</text>
        <dbReference type="EC" id="2.7.13.3"/>
    </reaction>
</comment>
<evidence type="ECO:0000256" key="5">
    <source>
        <dbReference type="ARBA" id="ARBA00022777"/>
    </source>
</evidence>
<dbReference type="RefSeq" id="WP_198915316.1">
    <property type="nucleotide sequence ID" value="NZ_JAEKPD010000004.1"/>
</dbReference>
<feature type="transmembrane region" description="Helical" evidence="7">
    <location>
        <begin position="128"/>
        <end position="149"/>
    </location>
</feature>
<dbReference type="InterPro" id="IPR001789">
    <property type="entry name" value="Sig_transdc_resp-reg_receiver"/>
</dbReference>
<comment type="caution">
    <text evidence="11">The sequence shown here is derived from an EMBL/GenBank/DDBJ whole genome shotgun (WGS) entry which is preliminary data.</text>
</comment>
<keyword evidence="7" id="KW-0472">Membrane</keyword>
<dbReference type="PROSITE" id="PS50112">
    <property type="entry name" value="PAS"/>
    <property type="match status" value="1"/>
</dbReference>
<dbReference type="Gene3D" id="3.30.565.10">
    <property type="entry name" value="Histidine kinase-like ATPase, C-terminal domain"/>
    <property type="match status" value="1"/>
</dbReference>
<keyword evidence="3 6" id="KW-0597">Phosphoprotein</keyword>
<dbReference type="Pfam" id="PF00512">
    <property type="entry name" value="HisKA"/>
    <property type="match status" value="1"/>
</dbReference>
<dbReference type="Gene3D" id="3.40.50.2300">
    <property type="match status" value="1"/>
</dbReference>
<feature type="modified residue" description="4-aspartylphosphate" evidence="6">
    <location>
        <position position="606"/>
    </location>
</feature>
<evidence type="ECO:0000256" key="7">
    <source>
        <dbReference type="SAM" id="Phobius"/>
    </source>
</evidence>
<dbReference type="SUPFAM" id="SSF52172">
    <property type="entry name" value="CheY-like"/>
    <property type="match status" value="1"/>
</dbReference>
<protein>
    <recommendedName>
        <fullName evidence="2">histidine kinase</fullName>
        <ecNumber evidence="2">2.7.13.3</ecNumber>
    </recommendedName>
</protein>
<feature type="domain" description="Histidine kinase" evidence="8">
    <location>
        <begin position="322"/>
        <end position="541"/>
    </location>
</feature>
<dbReference type="InterPro" id="IPR036890">
    <property type="entry name" value="HATPase_C_sf"/>
</dbReference>
<evidence type="ECO:0000313" key="11">
    <source>
        <dbReference type="EMBL" id="MBJ3762137.1"/>
    </source>
</evidence>
<feature type="domain" description="Response regulatory" evidence="9">
    <location>
        <begin position="558"/>
        <end position="662"/>
    </location>
</feature>
<evidence type="ECO:0000313" key="12">
    <source>
        <dbReference type="Proteomes" id="UP000642488"/>
    </source>
</evidence>
<dbReference type="Gene3D" id="1.10.287.130">
    <property type="match status" value="1"/>
</dbReference>
<evidence type="ECO:0000259" key="8">
    <source>
        <dbReference type="PROSITE" id="PS50109"/>
    </source>
</evidence>
<dbReference type="PROSITE" id="PS50110">
    <property type="entry name" value="RESPONSE_REGULATORY"/>
    <property type="match status" value="1"/>
</dbReference>
<keyword evidence="5" id="KW-0418">Kinase</keyword>
<evidence type="ECO:0000256" key="1">
    <source>
        <dbReference type="ARBA" id="ARBA00000085"/>
    </source>
</evidence>
<evidence type="ECO:0000256" key="3">
    <source>
        <dbReference type="ARBA" id="ARBA00022553"/>
    </source>
</evidence>
<dbReference type="PROSITE" id="PS50109">
    <property type="entry name" value="HIS_KIN"/>
    <property type="match status" value="1"/>
</dbReference>
<dbReference type="FunFam" id="3.30.565.10:FF:000006">
    <property type="entry name" value="Sensor histidine kinase WalK"/>
    <property type="match status" value="1"/>
</dbReference>
<dbReference type="GO" id="GO:0000155">
    <property type="term" value="F:phosphorelay sensor kinase activity"/>
    <property type="evidence" value="ECO:0007669"/>
    <property type="project" value="InterPro"/>
</dbReference>